<feature type="domain" description="Tyr recombinase" evidence="6">
    <location>
        <begin position="166"/>
        <end position="368"/>
    </location>
</feature>
<dbReference type="Gene3D" id="1.10.443.10">
    <property type="entry name" value="Intergrase catalytic core"/>
    <property type="match status" value="1"/>
</dbReference>
<evidence type="ECO:0000313" key="9">
    <source>
        <dbReference type="Proteomes" id="UP001596084"/>
    </source>
</evidence>
<evidence type="ECO:0000256" key="3">
    <source>
        <dbReference type="ARBA" id="ARBA00023125"/>
    </source>
</evidence>
<evidence type="ECO:0000259" key="6">
    <source>
        <dbReference type="PROSITE" id="PS51898"/>
    </source>
</evidence>
<evidence type="ECO:0000256" key="4">
    <source>
        <dbReference type="ARBA" id="ARBA00023172"/>
    </source>
</evidence>
<dbReference type="Gene3D" id="1.10.150.130">
    <property type="match status" value="1"/>
</dbReference>
<evidence type="ECO:0000256" key="1">
    <source>
        <dbReference type="ARBA" id="ARBA00008857"/>
    </source>
</evidence>
<accession>A0ABW0QCZ3</accession>
<dbReference type="InterPro" id="IPR010998">
    <property type="entry name" value="Integrase_recombinase_N"/>
</dbReference>
<dbReference type="InterPro" id="IPR050090">
    <property type="entry name" value="Tyrosine_recombinase_XerCD"/>
</dbReference>
<dbReference type="PANTHER" id="PTHR30349:SF64">
    <property type="entry name" value="PROPHAGE INTEGRASE INTD-RELATED"/>
    <property type="match status" value="1"/>
</dbReference>
<protein>
    <submittedName>
        <fullName evidence="8">Tyrosine-type recombinase/integrase</fullName>
    </submittedName>
</protein>
<dbReference type="PROSITE" id="PS51900">
    <property type="entry name" value="CB"/>
    <property type="match status" value="1"/>
</dbReference>
<sequence length="382" mass="44081">MRLFLSDENLVVQGRAFKGFPLLVHKDGTAVEPAQSFLWDVLTANGRAQSPLTWAKYGRDIYDYFAFLDANGLDWQATPDRGMPSIVDWYRDWSKGEIGLDSVTINARLRLVARFYRWAQQMDLIRQLPFRYQVVRVSRTPGFLAHLDASSNMVALPRAMLSQKSALIKFLTMDQVLVCLGVLSNITHRLMFELMVRCGLRQIECRTFPVRYLCDPTKRRDLVPGQMIRLPLSERDMKLKYDKPRAIDVPYDLMEDLWWYAARHRKSRQQAAGAGATSSCLFLTQNGTPYGDTALTDIFADLERRVGFRVRPHMLRHTYGTYTLWKLRKVGFEGEPLLYVRDRMGHSSVSTTSIYLHLINQLGAQLVLQWEDEIDALFGRET</sequence>
<keyword evidence="9" id="KW-1185">Reference proteome</keyword>
<dbReference type="Pfam" id="PF00589">
    <property type="entry name" value="Phage_integrase"/>
    <property type="match status" value="1"/>
</dbReference>
<evidence type="ECO:0000259" key="7">
    <source>
        <dbReference type="PROSITE" id="PS51900"/>
    </source>
</evidence>
<dbReference type="InterPro" id="IPR011010">
    <property type="entry name" value="DNA_brk_join_enz"/>
</dbReference>
<organism evidence="8 9">
    <name type="scientific">Polaromonas jejuensis</name>
    <dbReference type="NCBI Taxonomy" id="457502"/>
    <lineage>
        <taxon>Bacteria</taxon>
        <taxon>Pseudomonadati</taxon>
        <taxon>Pseudomonadota</taxon>
        <taxon>Betaproteobacteria</taxon>
        <taxon>Burkholderiales</taxon>
        <taxon>Comamonadaceae</taxon>
        <taxon>Polaromonas</taxon>
    </lineage>
</organism>
<keyword evidence="2" id="KW-0229">DNA integration</keyword>
<keyword evidence="3 5" id="KW-0238">DNA-binding</keyword>
<proteinExistence type="inferred from homology"/>
<comment type="similarity">
    <text evidence="1">Belongs to the 'phage' integrase family.</text>
</comment>
<reference evidence="9" key="1">
    <citation type="journal article" date="2019" name="Int. J. Syst. Evol. Microbiol.">
        <title>The Global Catalogue of Microorganisms (GCM) 10K type strain sequencing project: providing services to taxonomists for standard genome sequencing and annotation.</title>
        <authorList>
            <consortium name="The Broad Institute Genomics Platform"/>
            <consortium name="The Broad Institute Genome Sequencing Center for Infectious Disease"/>
            <person name="Wu L."/>
            <person name="Ma J."/>
        </authorList>
    </citation>
    <scope>NUCLEOTIDE SEQUENCE [LARGE SCALE GENOMIC DNA]</scope>
    <source>
        <strain evidence="9">CGMCC 4.7277</strain>
    </source>
</reference>
<keyword evidence="4" id="KW-0233">DNA recombination</keyword>
<dbReference type="CDD" id="cd00397">
    <property type="entry name" value="DNA_BRE_C"/>
    <property type="match status" value="1"/>
</dbReference>
<evidence type="ECO:0000256" key="5">
    <source>
        <dbReference type="PROSITE-ProRule" id="PRU01248"/>
    </source>
</evidence>
<dbReference type="PROSITE" id="PS51898">
    <property type="entry name" value="TYR_RECOMBINASE"/>
    <property type="match status" value="1"/>
</dbReference>
<feature type="domain" description="Core-binding (CB)" evidence="7">
    <location>
        <begin position="36"/>
        <end position="120"/>
    </location>
</feature>
<dbReference type="InterPro" id="IPR002104">
    <property type="entry name" value="Integrase_catalytic"/>
</dbReference>
<name>A0ABW0QCZ3_9BURK</name>
<dbReference type="RefSeq" id="WP_068835254.1">
    <property type="nucleotide sequence ID" value="NZ_JBHSMX010000020.1"/>
</dbReference>
<dbReference type="Proteomes" id="UP001596084">
    <property type="component" value="Unassembled WGS sequence"/>
</dbReference>
<dbReference type="InterPro" id="IPR013762">
    <property type="entry name" value="Integrase-like_cat_sf"/>
</dbReference>
<dbReference type="InterPro" id="IPR044068">
    <property type="entry name" value="CB"/>
</dbReference>
<dbReference type="EMBL" id="JBHSMX010000020">
    <property type="protein sequence ID" value="MFC5521772.1"/>
    <property type="molecule type" value="Genomic_DNA"/>
</dbReference>
<evidence type="ECO:0000313" key="8">
    <source>
        <dbReference type="EMBL" id="MFC5521772.1"/>
    </source>
</evidence>
<dbReference type="PANTHER" id="PTHR30349">
    <property type="entry name" value="PHAGE INTEGRASE-RELATED"/>
    <property type="match status" value="1"/>
</dbReference>
<dbReference type="SUPFAM" id="SSF56349">
    <property type="entry name" value="DNA breaking-rejoining enzymes"/>
    <property type="match status" value="1"/>
</dbReference>
<gene>
    <name evidence="8" type="ORF">ACFPP7_12725</name>
</gene>
<evidence type="ECO:0000256" key="2">
    <source>
        <dbReference type="ARBA" id="ARBA00022908"/>
    </source>
</evidence>
<comment type="caution">
    <text evidence="8">The sequence shown here is derived from an EMBL/GenBank/DDBJ whole genome shotgun (WGS) entry which is preliminary data.</text>
</comment>